<keyword evidence="3" id="KW-1185">Reference proteome</keyword>
<evidence type="ECO:0000313" key="3">
    <source>
        <dbReference type="Proteomes" id="UP001152797"/>
    </source>
</evidence>
<evidence type="ECO:0000313" key="2">
    <source>
        <dbReference type="EMBL" id="CAL4776249.1"/>
    </source>
</evidence>
<evidence type="ECO:0000313" key="1">
    <source>
        <dbReference type="EMBL" id="CAI3988937.1"/>
    </source>
</evidence>
<dbReference type="OrthoDB" id="413317at2759"/>
<protein>
    <submittedName>
        <fullName evidence="2">Glycosyltransferase</fullName>
    </submittedName>
</protein>
<gene>
    <name evidence="1" type="ORF">C1SCF055_LOCUS16050</name>
</gene>
<dbReference type="Proteomes" id="UP001152797">
    <property type="component" value="Unassembled WGS sequence"/>
</dbReference>
<reference evidence="2 3" key="2">
    <citation type="submission" date="2024-05" db="EMBL/GenBank/DDBJ databases">
        <authorList>
            <person name="Chen Y."/>
            <person name="Shah S."/>
            <person name="Dougan E. K."/>
            <person name="Thang M."/>
            <person name="Chan C."/>
        </authorList>
    </citation>
    <scope>NUCLEOTIDE SEQUENCE [LARGE SCALE GENOMIC DNA]</scope>
</reference>
<name>A0A9P1CB43_9DINO</name>
<dbReference type="EMBL" id="CAMXCT010001315">
    <property type="protein sequence ID" value="CAI3988937.1"/>
    <property type="molecule type" value="Genomic_DNA"/>
</dbReference>
<dbReference type="EMBL" id="CAMXCT020001315">
    <property type="protein sequence ID" value="CAL1142312.1"/>
    <property type="molecule type" value="Genomic_DNA"/>
</dbReference>
<sequence>MMLPETLVQGTLELIKNEQFVQFEGIDCPLEAMNASGEATKALGVKDHEQVHEARHVDLAQQLLFLITGWQTSDEKEGGFDSISRILGVQIDLGDSHLGAVTISNVASRVRELTATIDELLGRGMMSAAAMRTLRGRLVFAEAQIFGRLTSVHMKQLSRLENLVGEISIDSELAESLKFLRDRVITGGPRRVLSTVCRIFHLYTDACFESSDGGVGGVLIGGNGDVLSFFSEKVNVETVNLLNPDKKQNLIFELEALAVLMGVSGLLDPLAVQPNDRLVIFIDNNSVLARLVSGSVGTGLDHLIFEGILMWELTVCAVTWFERVASHANVADDPSRGVCSHFDVKCKIDIDPDVFVRDLVARSGAGY</sequence>
<dbReference type="AlphaFoldDB" id="A0A9P1CB43"/>
<accession>A0A9P1CB43</accession>
<dbReference type="EMBL" id="CAMXCT030001315">
    <property type="protein sequence ID" value="CAL4776249.1"/>
    <property type="molecule type" value="Genomic_DNA"/>
</dbReference>
<reference evidence="1" key="1">
    <citation type="submission" date="2022-10" db="EMBL/GenBank/DDBJ databases">
        <authorList>
            <person name="Chen Y."/>
            <person name="Dougan E. K."/>
            <person name="Chan C."/>
            <person name="Rhodes N."/>
            <person name="Thang M."/>
        </authorList>
    </citation>
    <scope>NUCLEOTIDE SEQUENCE</scope>
</reference>
<comment type="caution">
    <text evidence="1">The sequence shown here is derived from an EMBL/GenBank/DDBJ whole genome shotgun (WGS) entry which is preliminary data.</text>
</comment>
<proteinExistence type="predicted"/>
<organism evidence="1">
    <name type="scientific">Cladocopium goreaui</name>
    <dbReference type="NCBI Taxonomy" id="2562237"/>
    <lineage>
        <taxon>Eukaryota</taxon>
        <taxon>Sar</taxon>
        <taxon>Alveolata</taxon>
        <taxon>Dinophyceae</taxon>
        <taxon>Suessiales</taxon>
        <taxon>Symbiodiniaceae</taxon>
        <taxon>Cladocopium</taxon>
    </lineage>
</organism>